<evidence type="ECO:0000259" key="6">
    <source>
        <dbReference type="Pfam" id="PF02900"/>
    </source>
</evidence>
<keyword evidence="8" id="KW-1185">Reference proteome</keyword>
<evidence type="ECO:0000256" key="4">
    <source>
        <dbReference type="ARBA" id="ARBA00022833"/>
    </source>
</evidence>
<keyword evidence="5" id="KW-0560">Oxidoreductase</keyword>
<dbReference type="Pfam" id="PF02900">
    <property type="entry name" value="LigB"/>
    <property type="match status" value="1"/>
</dbReference>
<feature type="domain" description="Extradiol ring-cleavage dioxygenase class III enzyme subunit B" evidence="6">
    <location>
        <begin position="5"/>
        <end position="249"/>
    </location>
</feature>
<dbReference type="GO" id="GO:0008198">
    <property type="term" value="F:ferrous iron binding"/>
    <property type="evidence" value="ECO:0007669"/>
    <property type="project" value="InterPro"/>
</dbReference>
<evidence type="ECO:0000256" key="1">
    <source>
        <dbReference type="ARBA" id="ARBA00001947"/>
    </source>
</evidence>
<comment type="cofactor">
    <cofactor evidence="1">
        <name>Zn(2+)</name>
        <dbReference type="ChEBI" id="CHEBI:29105"/>
    </cofactor>
</comment>
<dbReference type="RefSeq" id="WP_114383618.1">
    <property type="nucleotide sequence ID" value="NZ_QPJD01000021.1"/>
</dbReference>
<dbReference type="EMBL" id="QPJD01000021">
    <property type="protein sequence ID" value="RCW41781.1"/>
    <property type="molecule type" value="Genomic_DNA"/>
</dbReference>
<dbReference type="OrthoDB" id="9790889at2"/>
<organism evidence="7 8">
    <name type="scientific">Paenibacillus prosopidis</name>
    <dbReference type="NCBI Taxonomy" id="630520"/>
    <lineage>
        <taxon>Bacteria</taxon>
        <taxon>Bacillati</taxon>
        <taxon>Bacillota</taxon>
        <taxon>Bacilli</taxon>
        <taxon>Bacillales</taxon>
        <taxon>Paenibacillaceae</taxon>
        <taxon>Paenibacillus</taxon>
    </lineage>
</organism>
<dbReference type="PANTHER" id="PTHR30096:SF0">
    <property type="entry name" value="4,5-DOPA DIOXYGENASE EXTRADIOL-LIKE PROTEIN"/>
    <property type="match status" value="1"/>
</dbReference>
<dbReference type="PIRSF" id="PIRSF006157">
    <property type="entry name" value="Doxgns_DODA"/>
    <property type="match status" value="1"/>
</dbReference>
<dbReference type="CDD" id="cd07363">
    <property type="entry name" value="45_DOPA_Dioxygenase"/>
    <property type="match status" value="1"/>
</dbReference>
<reference evidence="7 8" key="1">
    <citation type="submission" date="2018-07" db="EMBL/GenBank/DDBJ databases">
        <title>Genomic Encyclopedia of Type Strains, Phase III (KMG-III): the genomes of soil and plant-associated and newly described type strains.</title>
        <authorList>
            <person name="Whitman W."/>
        </authorList>
    </citation>
    <scope>NUCLEOTIDE SEQUENCE [LARGE SCALE GENOMIC DNA]</scope>
    <source>
        <strain evidence="7 8">CECT 7506</strain>
    </source>
</reference>
<gene>
    <name evidence="7" type="ORF">DFP97_12164</name>
</gene>
<dbReference type="PANTHER" id="PTHR30096">
    <property type="entry name" value="4,5-DOPA DIOXYGENASE EXTRADIOL-LIKE PROTEIN"/>
    <property type="match status" value="1"/>
</dbReference>
<dbReference type="SUPFAM" id="SSF53213">
    <property type="entry name" value="LigB-like"/>
    <property type="match status" value="1"/>
</dbReference>
<evidence type="ECO:0000313" key="7">
    <source>
        <dbReference type="EMBL" id="RCW41781.1"/>
    </source>
</evidence>
<dbReference type="InterPro" id="IPR014436">
    <property type="entry name" value="Extradiol_dOase_DODA"/>
</dbReference>
<evidence type="ECO:0000256" key="3">
    <source>
        <dbReference type="ARBA" id="ARBA00022723"/>
    </source>
</evidence>
<accession>A0A368VK04</accession>
<sequence>MNPLFLAHGSPMLAVEQNEYSKFLQATGAKLKPDAIVIFTAHWETETVTISSKDDEYETIYDFYGFPDELYQVKYPAKGSTKVAALVGQLLSDKGIPVAYDTTRGLDHGSWTMLKHMFPIADVPVVQISVNPYRSAEEQYQIGEALRSLSEQNILLIGSGVTVHNLRAVKWGQKEPESWAVEFDEWLINRMNELDTKSLFQYEQLAPYAKMAVPRAEHLVPLYIALGSGNPAKAPKVIYRSYEFGTLSYLSLQF</sequence>
<protein>
    <submittedName>
        <fullName evidence="7">4,5-DOPA dioxygenase extradiol</fullName>
    </submittedName>
</protein>
<comment type="similarity">
    <text evidence="2">Belongs to the DODA-type extradiol aromatic ring-opening dioxygenase family.</text>
</comment>
<dbReference type="AlphaFoldDB" id="A0A368VK04"/>
<evidence type="ECO:0000313" key="8">
    <source>
        <dbReference type="Proteomes" id="UP000252415"/>
    </source>
</evidence>
<evidence type="ECO:0000256" key="2">
    <source>
        <dbReference type="ARBA" id="ARBA00007581"/>
    </source>
</evidence>
<name>A0A368VK04_9BACL</name>
<keyword evidence="4" id="KW-0862">Zinc</keyword>
<keyword evidence="3" id="KW-0479">Metal-binding</keyword>
<dbReference type="Gene3D" id="3.40.830.10">
    <property type="entry name" value="LigB-like"/>
    <property type="match status" value="1"/>
</dbReference>
<dbReference type="GO" id="GO:0008270">
    <property type="term" value="F:zinc ion binding"/>
    <property type="evidence" value="ECO:0007669"/>
    <property type="project" value="InterPro"/>
</dbReference>
<evidence type="ECO:0000256" key="5">
    <source>
        <dbReference type="ARBA" id="ARBA00023002"/>
    </source>
</evidence>
<dbReference type="Proteomes" id="UP000252415">
    <property type="component" value="Unassembled WGS sequence"/>
</dbReference>
<proteinExistence type="inferred from homology"/>
<comment type="caution">
    <text evidence="7">The sequence shown here is derived from an EMBL/GenBank/DDBJ whole genome shotgun (WGS) entry which is preliminary data.</text>
</comment>
<keyword evidence="7" id="KW-0223">Dioxygenase</keyword>
<dbReference type="GO" id="GO:0016702">
    <property type="term" value="F:oxidoreductase activity, acting on single donors with incorporation of molecular oxygen, incorporation of two atoms of oxygen"/>
    <property type="evidence" value="ECO:0007669"/>
    <property type="project" value="UniProtKB-ARBA"/>
</dbReference>
<dbReference type="InterPro" id="IPR004183">
    <property type="entry name" value="Xdiol_dOase_suB"/>
</dbReference>